<gene>
    <name evidence="2" type="ORF">PMIN01_10879</name>
</gene>
<organism evidence="2 3">
    <name type="scientific">Paraphaeosphaeria minitans</name>
    <dbReference type="NCBI Taxonomy" id="565426"/>
    <lineage>
        <taxon>Eukaryota</taxon>
        <taxon>Fungi</taxon>
        <taxon>Dikarya</taxon>
        <taxon>Ascomycota</taxon>
        <taxon>Pezizomycotina</taxon>
        <taxon>Dothideomycetes</taxon>
        <taxon>Pleosporomycetidae</taxon>
        <taxon>Pleosporales</taxon>
        <taxon>Massarineae</taxon>
        <taxon>Didymosphaeriaceae</taxon>
        <taxon>Paraphaeosphaeria</taxon>
    </lineage>
</organism>
<accession>A0A9P6G962</accession>
<feature type="signal peptide" evidence="1">
    <location>
        <begin position="1"/>
        <end position="17"/>
    </location>
</feature>
<dbReference type="OrthoDB" id="3772601at2759"/>
<name>A0A9P6G962_9PLEO</name>
<sequence length="98" mass="10876">MKLILFTVIVFVGRGLTAPTAHENDIDTAMSNIFSRTAATKCDECKEHRDNCLKYGNGDNNSGEDKVCNSFICRKFNCRSCGDEFSCDNANLTMPPGW</sequence>
<evidence type="ECO:0000313" key="3">
    <source>
        <dbReference type="Proteomes" id="UP000756921"/>
    </source>
</evidence>
<proteinExistence type="predicted"/>
<keyword evidence="1" id="KW-0732">Signal</keyword>
<reference evidence="2" key="1">
    <citation type="journal article" date="2020" name="Mol. Plant Microbe Interact.">
        <title>Genome Sequence of the Biocontrol Agent Coniothyrium minitans strain Conio (IMI 134523).</title>
        <authorList>
            <person name="Patel D."/>
            <person name="Shittu T.A."/>
            <person name="Baroncelli R."/>
            <person name="Muthumeenakshi S."/>
            <person name="Osborne T.H."/>
            <person name="Janganan T.K."/>
            <person name="Sreenivasaprasad S."/>
        </authorList>
    </citation>
    <scope>NUCLEOTIDE SEQUENCE</scope>
    <source>
        <strain evidence="2">Conio</strain>
    </source>
</reference>
<evidence type="ECO:0000313" key="2">
    <source>
        <dbReference type="EMBL" id="KAF9730921.1"/>
    </source>
</evidence>
<protein>
    <submittedName>
        <fullName evidence="2">Uncharacterized protein</fullName>
    </submittedName>
</protein>
<keyword evidence="3" id="KW-1185">Reference proteome</keyword>
<dbReference type="EMBL" id="WJXW01000013">
    <property type="protein sequence ID" value="KAF9730921.1"/>
    <property type="molecule type" value="Genomic_DNA"/>
</dbReference>
<comment type="caution">
    <text evidence="2">The sequence shown here is derived from an EMBL/GenBank/DDBJ whole genome shotgun (WGS) entry which is preliminary data.</text>
</comment>
<dbReference type="Proteomes" id="UP000756921">
    <property type="component" value="Unassembled WGS sequence"/>
</dbReference>
<feature type="chain" id="PRO_5040419953" evidence="1">
    <location>
        <begin position="18"/>
        <end position="98"/>
    </location>
</feature>
<evidence type="ECO:0000256" key="1">
    <source>
        <dbReference type="SAM" id="SignalP"/>
    </source>
</evidence>
<dbReference type="AlphaFoldDB" id="A0A9P6G962"/>